<name>C6WK44_ACTMD</name>
<keyword evidence="3" id="KW-1185">Reference proteome</keyword>
<dbReference type="RefSeq" id="WP_015803144.1">
    <property type="nucleotide sequence ID" value="NC_013093.1"/>
</dbReference>
<dbReference type="EMBL" id="CP001630">
    <property type="protein sequence ID" value="ACU38257.1"/>
    <property type="molecule type" value="Genomic_DNA"/>
</dbReference>
<dbReference type="AlphaFoldDB" id="C6WK44"/>
<protein>
    <submittedName>
        <fullName evidence="2">Mn2+dependent serine/threonine protein kinase</fullName>
    </submittedName>
</protein>
<accession>C6WK44</accession>
<dbReference type="eggNOG" id="COG0515">
    <property type="taxonomic scope" value="Bacteria"/>
</dbReference>
<organism evidence="2 3">
    <name type="scientific">Actinosynnema mirum (strain ATCC 29888 / DSM 43827 / JCM 3225 / NBRC 14064 / NCIMB 13271 / NRRL B-12336 / IMRU 3971 / 101)</name>
    <dbReference type="NCBI Taxonomy" id="446462"/>
    <lineage>
        <taxon>Bacteria</taxon>
        <taxon>Bacillati</taxon>
        <taxon>Actinomycetota</taxon>
        <taxon>Actinomycetes</taxon>
        <taxon>Pseudonocardiales</taxon>
        <taxon>Pseudonocardiaceae</taxon>
        <taxon>Actinosynnema</taxon>
    </lineage>
</organism>
<dbReference type="KEGG" id="ami:Amir_4409"/>
<dbReference type="OrthoDB" id="4516319at2"/>
<dbReference type="InterPro" id="IPR011009">
    <property type="entry name" value="Kinase-like_dom_sf"/>
</dbReference>
<dbReference type="GO" id="GO:0004674">
    <property type="term" value="F:protein serine/threonine kinase activity"/>
    <property type="evidence" value="ECO:0007669"/>
    <property type="project" value="UniProtKB-KW"/>
</dbReference>
<feature type="domain" description="Protein kinase" evidence="1">
    <location>
        <begin position="28"/>
        <end position="323"/>
    </location>
</feature>
<proteinExistence type="predicted"/>
<keyword evidence="2" id="KW-0418">Kinase</keyword>
<reference evidence="2 3" key="1">
    <citation type="journal article" date="2009" name="Stand. Genomic Sci.">
        <title>Complete genome sequence of Actinosynnema mirum type strain (101).</title>
        <authorList>
            <person name="Land M."/>
            <person name="Lapidus A."/>
            <person name="Mayilraj S."/>
            <person name="Chen F."/>
            <person name="Copeland A."/>
            <person name="Del Rio T.G."/>
            <person name="Nolan M."/>
            <person name="Lucas S."/>
            <person name="Tice H."/>
            <person name="Cheng J.F."/>
            <person name="Chertkov O."/>
            <person name="Bruce D."/>
            <person name="Goodwin L."/>
            <person name="Pitluck S."/>
            <person name="Rohde M."/>
            <person name="Goker M."/>
            <person name="Pati A."/>
            <person name="Ivanova N."/>
            <person name="Mavromatis K."/>
            <person name="Chen A."/>
            <person name="Palaniappan K."/>
            <person name="Hauser L."/>
            <person name="Chang Y.J."/>
            <person name="Jeffries C.C."/>
            <person name="Brettin T."/>
            <person name="Detter J.C."/>
            <person name="Han C."/>
            <person name="Chain P."/>
            <person name="Tindall B.J."/>
            <person name="Bristow J."/>
            <person name="Eisen J.A."/>
            <person name="Markowitz V."/>
            <person name="Hugenholtz P."/>
            <person name="Kyrpides N.C."/>
            <person name="Klenk H.P."/>
        </authorList>
    </citation>
    <scope>NUCLEOTIDE SEQUENCE [LARGE SCALE GENOMIC DNA]</scope>
    <source>
        <strain evidence="3">ATCC 29888 / DSM 43827 / JCM 3225 / NBRC 14064 / NCIMB 13271 / NRRL B-12336 / IMRU 3971 / 101</strain>
    </source>
</reference>
<dbReference type="PROSITE" id="PS50011">
    <property type="entry name" value="PROTEIN_KINASE_DOM"/>
    <property type="match status" value="1"/>
</dbReference>
<sequence length="323" mass="35228">MSPTRTARHHALAAALTALSDEELAARLARAERVGVGVGGEALVLDVAGAPVFAKRVPLTARELAHPRSTANLFDLPLHHQYGLGGPSFSAWRELDACERVTEAVLEGEATAFPLLHHWRVLPGRPPLPADRAPADDPATRARLEALATAPSSLVLVTEHLPLPLEDWLRDAPLTKAEALARQLADITTSLRRLRLLHMDAHFGNLRVADDRVHLTDFGLALSPRHDLSPAERDFAHHHAGYDADHTAMRLVNWLITTTHAPENPATRNAHVRRYARGATPHDVPPPVAALITGHAPAAAAMNDLWWRLFGGELTARHRAPRD</sequence>
<dbReference type="Gene3D" id="1.10.510.10">
    <property type="entry name" value="Transferase(Phosphotransferase) domain 1"/>
    <property type="match status" value="1"/>
</dbReference>
<evidence type="ECO:0000313" key="2">
    <source>
        <dbReference type="EMBL" id="ACU38257.1"/>
    </source>
</evidence>
<dbReference type="GO" id="GO:0005524">
    <property type="term" value="F:ATP binding"/>
    <property type="evidence" value="ECO:0007669"/>
    <property type="project" value="InterPro"/>
</dbReference>
<dbReference type="SUPFAM" id="SSF56112">
    <property type="entry name" value="Protein kinase-like (PK-like)"/>
    <property type="match status" value="1"/>
</dbReference>
<keyword evidence="2" id="KW-0808">Transferase</keyword>
<gene>
    <name evidence="2" type="ordered locus">Amir_4409</name>
</gene>
<evidence type="ECO:0000259" key="1">
    <source>
        <dbReference type="PROSITE" id="PS50011"/>
    </source>
</evidence>
<dbReference type="HOGENOM" id="CLU_067814_0_0_11"/>
<dbReference type="InterPro" id="IPR000719">
    <property type="entry name" value="Prot_kinase_dom"/>
</dbReference>
<evidence type="ECO:0000313" key="3">
    <source>
        <dbReference type="Proteomes" id="UP000002213"/>
    </source>
</evidence>
<keyword evidence="2" id="KW-0723">Serine/threonine-protein kinase</keyword>
<dbReference type="Proteomes" id="UP000002213">
    <property type="component" value="Chromosome"/>
</dbReference>